<dbReference type="GO" id="GO:0003677">
    <property type="term" value="F:DNA binding"/>
    <property type="evidence" value="ECO:0007669"/>
    <property type="project" value="UniProtKB-KW"/>
</dbReference>
<keyword evidence="4" id="KW-0411">Iron-sulfur</keyword>
<keyword evidence="3" id="KW-0408">Iron</keyword>
<dbReference type="Pfam" id="PF09278">
    <property type="entry name" value="MerR-DNA-bind"/>
    <property type="match status" value="1"/>
</dbReference>
<evidence type="ECO:0000313" key="10">
    <source>
        <dbReference type="Proteomes" id="UP000201613"/>
    </source>
</evidence>
<keyword evidence="6" id="KW-0238">DNA-binding</keyword>
<dbReference type="AlphaFoldDB" id="A0A238LDX1"/>
<dbReference type="OrthoDB" id="9802944at2"/>
<dbReference type="PROSITE" id="PS00552">
    <property type="entry name" value="HTH_MERR_1"/>
    <property type="match status" value="1"/>
</dbReference>
<keyword evidence="7" id="KW-0804">Transcription</keyword>
<dbReference type="GO" id="GO:0003700">
    <property type="term" value="F:DNA-binding transcription factor activity"/>
    <property type="evidence" value="ECO:0007669"/>
    <property type="project" value="InterPro"/>
</dbReference>
<dbReference type="PANTHER" id="PTHR30204:SF0">
    <property type="entry name" value="REDOX-SENSITIVE TRANSCRIPTIONAL ACTIVATOR SOXR"/>
    <property type="match status" value="1"/>
</dbReference>
<evidence type="ECO:0000256" key="6">
    <source>
        <dbReference type="ARBA" id="ARBA00023125"/>
    </source>
</evidence>
<dbReference type="PRINTS" id="PR00040">
    <property type="entry name" value="HTHMERR"/>
</dbReference>
<feature type="domain" description="HTH merR-type" evidence="8">
    <location>
        <begin position="9"/>
        <end position="77"/>
    </location>
</feature>
<sequence length="153" mass="16424">MAKTPPSQGLTIGDLAARSGLAVSAIRFYETHDIVKPLRNAGGHRRYSRADLRRLSFALIAQGLGFSLSDIGASLAQLPDDAAPSRADWTRMAKGFRRQIDDRIAALTALADNLDGCIGCGCLSLDRCTLYNSQDRAAAKGPGPRYLMGDRSD</sequence>
<evidence type="ECO:0000313" key="9">
    <source>
        <dbReference type="EMBL" id="SMY07624.1"/>
    </source>
</evidence>
<reference evidence="9 10" key="1">
    <citation type="submission" date="2017-05" db="EMBL/GenBank/DDBJ databases">
        <authorList>
            <person name="Song R."/>
            <person name="Chenine A.L."/>
            <person name="Ruprecht R.M."/>
        </authorList>
    </citation>
    <scope>NUCLEOTIDE SEQUENCE [LARGE SCALE GENOMIC DNA]</scope>
    <source>
        <strain evidence="9 10">CECT 8899</strain>
    </source>
</reference>
<evidence type="ECO:0000256" key="1">
    <source>
        <dbReference type="ARBA" id="ARBA00022714"/>
    </source>
</evidence>
<dbReference type="GO" id="GO:0051537">
    <property type="term" value="F:2 iron, 2 sulfur cluster binding"/>
    <property type="evidence" value="ECO:0007669"/>
    <property type="project" value="UniProtKB-KW"/>
</dbReference>
<evidence type="ECO:0000256" key="2">
    <source>
        <dbReference type="ARBA" id="ARBA00022723"/>
    </source>
</evidence>
<dbReference type="InterPro" id="IPR047057">
    <property type="entry name" value="MerR_fam"/>
</dbReference>
<dbReference type="InterPro" id="IPR015358">
    <property type="entry name" value="Tscrpt_reg_MerR_DNA-bd"/>
</dbReference>
<dbReference type="PROSITE" id="PS50937">
    <property type="entry name" value="HTH_MERR_2"/>
    <property type="match status" value="1"/>
</dbReference>
<name>A0A238LDX1_9RHOB</name>
<keyword evidence="10" id="KW-1185">Reference proteome</keyword>
<dbReference type="InterPro" id="IPR010211">
    <property type="entry name" value="Redox-sen_tscrpt-act_SoxR"/>
</dbReference>
<evidence type="ECO:0000256" key="4">
    <source>
        <dbReference type="ARBA" id="ARBA00023014"/>
    </source>
</evidence>
<dbReference type="Proteomes" id="UP000201613">
    <property type="component" value="Unassembled WGS sequence"/>
</dbReference>
<dbReference type="GO" id="GO:0006979">
    <property type="term" value="P:response to oxidative stress"/>
    <property type="evidence" value="ECO:0007669"/>
    <property type="project" value="InterPro"/>
</dbReference>
<organism evidence="9 10">
    <name type="scientific">Flavimaricola marinus</name>
    <dbReference type="NCBI Taxonomy" id="1819565"/>
    <lineage>
        <taxon>Bacteria</taxon>
        <taxon>Pseudomonadati</taxon>
        <taxon>Pseudomonadota</taxon>
        <taxon>Alphaproteobacteria</taxon>
        <taxon>Rhodobacterales</taxon>
        <taxon>Paracoccaceae</taxon>
        <taxon>Flavimaricola</taxon>
    </lineage>
</organism>
<dbReference type="InterPro" id="IPR000551">
    <property type="entry name" value="MerR-type_HTH_dom"/>
</dbReference>
<evidence type="ECO:0000256" key="3">
    <source>
        <dbReference type="ARBA" id="ARBA00023004"/>
    </source>
</evidence>
<dbReference type="GO" id="GO:0046872">
    <property type="term" value="F:metal ion binding"/>
    <property type="evidence" value="ECO:0007669"/>
    <property type="project" value="UniProtKB-KW"/>
</dbReference>
<evidence type="ECO:0000256" key="5">
    <source>
        <dbReference type="ARBA" id="ARBA00023015"/>
    </source>
</evidence>
<evidence type="ECO:0000256" key="7">
    <source>
        <dbReference type="ARBA" id="ARBA00023163"/>
    </source>
</evidence>
<proteinExistence type="predicted"/>
<accession>A0A238LDX1</accession>
<keyword evidence="1" id="KW-0001">2Fe-2S</keyword>
<dbReference type="PANTHER" id="PTHR30204">
    <property type="entry name" value="REDOX-CYCLING DRUG-SENSING TRANSCRIPTIONAL ACTIVATOR SOXR"/>
    <property type="match status" value="1"/>
</dbReference>
<dbReference type="InterPro" id="IPR009061">
    <property type="entry name" value="DNA-bd_dom_put_sf"/>
</dbReference>
<dbReference type="EMBL" id="FXZK01000002">
    <property type="protein sequence ID" value="SMY07624.1"/>
    <property type="molecule type" value="Genomic_DNA"/>
</dbReference>
<dbReference type="RefSeq" id="WP_093991801.1">
    <property type="nucleotide sequence ID" value="NZ_FXZK01000002.1"/>
</dbReference>
<dbReference type="SUPFAM" id="SSF46955">
    <property type="entry name" value="Putative DNA-binding domain"/>
    <property type="match status" value="1"/>
</dbReference>
<dbReference type="Gene3D" id="1.10.1660.10">
    <property type="match status" value="1"/>
</dbReference>
<evidence type="ECO:0000259" key="8">
    <source>
        <dbReference type="PROSITE" id="PS50937"/>
    </source>
</evidence>
<gene>
    <name evidence="9" type="primary">soxR</name>
    <name evidence="9" type="ORF">LOM8899_01761</name>
</gene>
<keyword evidence="2" id="KW-0479">Metal-binding</keyword>
<dbReference type="SMART" id="SM00422">
    <property type="entry name" value="HTH_MERR"/>
    <property type="match status" value="1"/>
</dbReference>
<dbReference type="NCBIfam" id="TIGR01950">
    <property type="entry name" value="SoxR"/>
    <property type="match status" value="1"/>
</dbReference>
<keyword evidence="5" id="KW-0805">Transcription regulation</keyword>
<dbReference type="Pfam" id="PF00376">
    <property type="entry name" value="MerR"/>
    <property type="match status" value="1"/>
</dbReference>
<protein>
    <submittedName>
        <fullName evidence="9">Redox-sensitive transcriptional activator SoxR</fullName>
    </submittedName>
</protein>